<keyword evidence="3" id="KW-1185">Reference proteome</keyword>
<dbReference type="InterPro" id="IPR013216">
    <property type="entry name" value="Methyltransf_11"/>
</dbReference>
<protein>
    <submittedName>
        <fullName evidence="2">Class I SAM-dependent methyltransferase</fullName>
        <ecNumber evidence="2">2.1.-.-</ecNumber>
    </submittedName>
</protein>
<dbReference type="Pfam" id="PF08241">
    <property type="entry name" value="Methyltransf_11"/>
    <property type="match status" value="1"/>
</dbReference>
<name>A0ABU4TVU4_9PSEU</name>
<evidence type="ECO:0000313" key="3">
    <source>
        <dbReference type="Proteomes" id="UP001271792"/>
    </source>
</evidence>
<keyword evidence="2" id="KW-0489">Methyltransferase</keyword>
<dbReference type="SUPFAM" id="SSF53335">
    <property type="entry name" value="S-adenosyl-L-methionine-dependent methyltransferases"/>
    <property type="match status" value="1"/>
</dbReference>
<dbReference type="CDD" id="cd02440">
    <property type="entry name" value="AdoMet_MTases"/>
    <property type="match status" value="1"/>
</dbReference>
<dbReference type="EC" id="2.1.-.-" evidence="2"/>
<organism evidence="2 3">
    <name type="scientific">Lentzea kristufekii</name>
    <dbReference type="NCBI Taxonomy" id="3095430"/>
    <lineage>
        <taxon>Bacteria</taxon>
        <taxon>Bacillati</taxon>
        <taxon>Actinomycetota</taxon>
        <taxon>Actinomycetes</taxon>
        <taxon>Pseudonocardiales</taxon>
        <taxon>Pseudonocardiaceae</taxon>
        <taxon>Lentzea</taxon>
    </lineage>
</organism>
<gene>
    <name evidence="2" type="ORF">SK571_23865</name>
</gene>
<dbReference type="Proteomes" id="UP001271792">
    <property type="component" value="Unassembled WGS sequence"/>
</dbReference>
<comment type="caution">
    <text evidence="2">The sequence shown here is derived from an EMBL/GenBank/DDBJ whole genome shotgun (WGS) entry which is preliminary data.</text>
</comment>
<evidence type="ECO:0000313" key="2">
    <source>
        <dbReference type="EMBL" id="MDX8052432.1"/>
    </source>
</evidence>
<evidence type="ECO:0000259" key="1">
    <source>
        <dbReference type="Pfam" id="PF08241"/>
    </source>
</evidence>
<feature type="domain" description="Methyltransferase type 11" evidence="1">
    <location>
        <begin position="12"/>
        <end position="74"/>
    </location>
</feature>
<dbReference type="InterPro" id="IPR029063">
    <property type="entry name" value="SAM-dependent_MTases_sf"/>
</dbReference>
<proteinExistence type="predicted"/>
<reference evidence="2 3" key="1">
    <citation type="submission" date="2023-11" db="EMBL/GenBank/DDBJ databases">
        <title>Lentzea sokolovensis, sp. nov., Lentzea kristufkii, sp. nov., and Lentzea miocenensis, sp. nov., rare actinobacteria from Sokolov Coal Basin, Miocene lacustrine sediment, Czech Republic.</title>
        <authorList>
            <person name="Lara A."/>
            <person name="Kotroba L."/>
            <person name="Nouioui I."/>
            <person name="Neumann-Schaal M."/>
            <person name="Mast Y."/>
            <person name="Chronakova A."/>
        </authorList>
    </citation>
    <scope>NUCLEOTIDE SEQUENCE [LARGE SCALE GENOMIC DNA]</scope>
    <source>
        <strain evidence="2 3">BCCO 10_0798</strain>
    </source>
</reference>
<keyword evidence="2" id="KW-0808">Transferase</keyword>
<dbReference type="Gene3D" id="3.40.50.150">
    <property type="entry name" value="Vaccinia Virus protein VP39"/>
    <property type="match status" value="1"/>
</dbReference>
<dbReference type="EMBL" id="JAXAVV010000011">
    <property type="protein sequence ID" value="MDX8052432.1"/>
    <property type="molecule type" value="Genomic_DNA"/>
</dbReference>
<sequence length="75" mass="8139">MGSRSRAHSHRDAAYARSRARDLGRAISLRQDSAHALPFADASFDTVVCTFSLCAIPDHEAAVDEMIRVLRPAGS</sequence>
<dbReference type="GO" id="GO:0032259">
    <property type="term" value="P:methylation"/>
    <property type="evidence" value="ECO:0007669"/>
    <property type="project" value="UniProtKB-KW"/>
</dbReference>
<dbReference type="RefSeq" id="WP_319986327.1">
    <property type="nucleotide sequence ID" value="NZ_JAXAVV010000011.1"/>
</dbReference>
<dbReference type="GO" id="GO:0008168">
    <property type="term" value="F:methyltransferase activity"/>
    <property type="evidence" value="ECO:0007669"/>
    <property type="project" value="UniProtKB-KW"/>
</dbReference>
<accession>A0ABU4TVU4</accession>